<dbReference type="Proteomes" id="UP000186583">
    <property type="component" value="Unassembled WGS sequence"/>
</dbReference>
<gene>
    <name evidence="2" type="ORF">CCHL11_02989</name>
</gene>
<evidence type="ECO:0000256" key="1">
    <source>
        <dbReference type="SAM" id="MobiDB-lite"/>
    </source>
</evidence>
<comment type="caution">
    <text evidence="2">The sequence shown here is derived from an EMBL/GenBank/DDBJ whole genome shotgun (WGS) entry which is preliminary data.</text>
</comment>
<feature type="compositionally biased region" description="Basic and acidic residues" evidence="1">
    <location>
        <begin position="53"/>
        <end position="63"/>
    </location>
</feature>
<dbReference type="AlphaFoldDB" id="A0A1Q8RGD6"/>
<evidence type="ECO:0000313" key="3">
    <source>
        <dbReference type="Proteomes" id="UP000186583"/>
    </source>
</evidence>
<accession>A0A1Q8RGD6</accession>
<keyword evidence="3" id="KW-1185">Reference proteome</keyword>
<reference evidence="2 3" key="1">
    <citation type="submission" date="2016-11" db="EMBL/GenBank/DDBJ databases">
        <title>Draft Genome Assembly of Colletotrichum chlorophyti a pathogen of herbaceous plants.</title>
        <authorList>
            <person name="Gan P."/>
            <person name="Narusaka M."/>
            <person name="Tsushima A."/>
            <person name="Narusaka Y."/>
            <person name="Takano Y."/>
            <person name="Shirasu K."/>
        </authorList>
    </citation>
    <scope>NUCLEOTIDE SEQUENCE [LARGE SCALE GENOMIC DNA]</scope>
    <source>
        <strain evidence="2 3">NTL11</strain>
    </source>
</reference>
<proteinExistence type="predicted"/>
<evidence type="ECO:0000313" key="2">
    <source>
        <dbReference type="EMBL" id="OLN83411.1"/>
    </source>
</evidence>
<organism evidence="2 3">
    <name type="scientific">Colletotrichum chlorophyti</name>
    <dbReference type="NCBI Taxonomy" id="708187"/>
    <lineage>
        <taxon>Eukaryota</taxon>
        <taxon>Fungi</taxon>
        <taxon>Dikarya</taxon>
        <taxon>Ascomycota</taxon>
        <taxon>Pezizomycotina</taxon>
        <taxon>Sordariomycetes</taxon>
        <taxon>Hypocreomycetidae</taxon>
        <taxon>Glomerellales</taxon>
        <taxon>Glomerellaceae</taxon>
        <taxon>Colletotrichum</taxon>
    </lineage>
</organism>
<name>A0A1Q8RGD6_9PEZI</name>
<sequence length="63" mass="7173">MADPFNAYYQASHDLTAASSNDEYIPEGLVSARRTKFATQAHDLPGRRPSPQDMRERENTWFG</sequence>
<feature type="region of interest" description="Disordered" evidence="1">
    <location>
        <begin position="42"/>
        <end position="63"/>
    </location>
</feature>
<dbReference type="EMBL" id="MPGH01000204">
    <property type="protein sequence ID" value="OLN83411.1"/>
    <property type="molecule type" value="Genomic_DNA"/>
</dbReference>
<protein>
    <submittedName>
        <fullName evidence="2">Uncharacterized protein</fullName>
    </submittedName>
</protein>